<name>A0A3G1IW70_9EUKA</name>
<evidence type="ECO:0000313" key="2">
    <source>
        <dbReference type="EMBL" id="ASQ40308.1"/>
    </source>
</evidence>
<dbReference type="AlphaFoldDB" id="A0A3G1IW70"/>
<sequence>MYIHGLIPTGHPAFSNLFENISFLAFSYKKKNLFILFLLYTYIYSNKPFLAFSYKKNLASRPKKNGYSIGV</sequence>
<keyword evidence="2" id="KW-0934">Plastid</keyword>
<accession>A0A3G1IW70</accession>
<gene>
    <name evidence="2" type="primary">orf37</name>
</gene>
<feature type="transmembrane region" description="Helical" evidence="1">
    <location>
        <begin position="33"/>
        <end position="54"/>
    </location>
</feature>
<geneLocation type="plastid" evidence="2"/>
<organism evidence="2">
    <name type="scientific">Cyanoptyche gloeocystis</name>
    <dbReference type="NCBI Taxonomy" id="77922"/>
    <lineage>
        <taxon>Eukaryota</taxon>
        <taxon>Glaucocystophyceae</taxon>
        <taxon>Glaucocystophyceae incertae sedis</taxon>
        <taxon>Cyanoptyche</taxon>
    </lineage>
</organism>
<dbReference type="EMBL" id="MF167427">
    <property type="protein sequence ID" value="ASQ40308.1"/>
    <property type="molecule type" value="Genomic_DNA"/>
</dbReference>
<keyword evidence="1" id="KW-0812">Transmembrane</keyword>
<evidence type="ECO:0000256" key="1">
    <source>
        <dbReference type="SAM" id="Phobius"/>
    </source>
</evidence>
<proteinExistence type="predicted"/>
<protein>
    <submittedName>
        <fullName evidence="2">Uncharacterized protein</fullName>
    </submittedName>
</protein>
<keyword evidence="1" id="KW-1133">Transmembrane helix</keyword>
<reference evidence="2" key="1">
    <citation type="submission" date="2017-05" db="EMBL/GenBank/DDBJ databases">
        <title>Plastid comparative genomics reveals ancient divergence between Glaucophyte genera.</title>
        <authorList>
            <person name="Figueroa-Martinez F.J."/>
            <person name="Jackson C."/>
            <person name="Reyes-Prieto A."/>
        </authorList>
    </citation>
    <scope>NUCLEOTIDE SEQUENCE</scope>
    <source>
        <strain evidence="2">SAG 4.97</strain>
    </source>
</reference>
<keyword evidence="1" id="KW-0472">Membrane</keyword>